<evidence type="ECO:0000256" key="1">
    <source>
        <dbReference type="ARBA" id="ARBA00003237"/>
    </source>
</evidence>
<dbReference type="PIRSF" id="PIRSF006250">
    <property type="entry name" value="NadC_ModD"/>
    <property type="match status" value="1"/>
</dbReference>
<evidence type="ECO:0000256" key="5">
    <source>
        <dbReference type="ARBA" id="ARBA00011944"/>
    </source>
</evidence>
<gene>
    <name evidence="14" type="ORF">MNBD_DELTA04-1465</name>
</gene>
<dbReference type="InterPro" id="IPR036068">
    <property type="entry name" value="Nicotinate_pribotase-like_C"/>
</dbReference>
<dbReference type="SUPFAM" id="SSF51690">
    <property type="entry name" value="Nicotinate/Quinolinate PRTase C-terminal domain-like"/>
    <property type="match status" value="1"/>
</dbReference>
<evidence type="ECO:0000256" key="11">
    <source>
        <dbReference type="ARBA" id="ARBA00069173"/>
    </source>
</evidence>
<evidence type="ECO:0000256" key="8">
    <source>
        <dbReference type="ARBA" id="ARBA00022679"/>
    </source>
</evidence>
<name>A0A3B0V0A0_9ZZZZ</name>
<reference evidence="14" key="1">
    <citation type="submission" date="2018-06" db="EMBL/GenBank/DDBJ databases">
        <authorList>
            <person name="Zhirakovskaya E."/>
        </authorList>
    </citation>
    <scope>NUCLEOTIDE SEQUENCE</scope>
</reference>
<dbReference type="GO" id="GO:0005737">
    <property type="term" value="C:cytoplasm"/>
    <property type="evidence" value="ECO:0007669"/>
    <property type="project" value="TreeGrafter"/>
</dbReference>
<evidence type="ECO:0000256" key="9">
    <source>
        <dbReference type="ARBA" id="ARBA00033102"/>
    </source>
</evidence>
<feature type="domain" description="Quinolinate phosphoribosyl transferase N-terminal" evidence="13">
    <location>
        <begin position="22"/>
        <end position="108"/>
    </location>
</feature>
<dbReference type="PANTHER" id="PTHR32179:SF3">
    <property type="entry name" value="NICOTINATE-NUCLEOTIDE PYROPHOSPHORYLASE [CARBOXYLATING]"/>
    <property type="match status" value="1"/>
</dbReference>
<dbReference type="EMBL" id="UOEY01000005">
    <property type="protein sequence ID" value="VAW34310.1"/>
    <property type="molecule type" value="Genomic_DNA"/>
</dbReference>
<dbReference type="GO" id="GO:0034213">
    <property type="term" value="P:quinolinate catabolic process"/>
    <property type="evidence" value="ECO:0007669"/>
    <property type="project" value="TreeGrafter"/>
</dbReference>
<keyword evidence="7 14" id="KW-0328">Glycosyltransferase</keyword>
<dbReference type="InterPro" id="IPR013785">
    <property type="entry name" value="Aldolase_TIM"/>
</dbReference>
<dbReference type="GO" id="GO:0004514">
    <property type="term" value="F:nicotinate-nucleotide diphosphorylase (carboxylating) activity"/>
    <property type="evidence" value="ECO:0007669"/>
    <property type="project" value="UniProtKB-EC"/>
</dbReference>
<dbReference type="Pfam" id="PF02749">
    <property type="entry name" value="QRPTase_N"/>
    <property type="match status" value="1"/>
</dbReference>
<accession>A0A3B0V0A0</accession>
<comment type="subunit">
    <text evidence="4">Hexamer formed by 3 homodimers.</text>
</comment>
<dbReference type="GO" id="GO:0009435">
    <property type="term" value="P:NAD+ biosynthetic process"/>
    <property type="evidence" value="ECO:0007669"/>
    <property type="project" value="UniProtKB-UniPathway"/>
</dbReference>
<dbReference type="FunFam" id="3.20.20.70:FF:000030">
    <property type="entry name" value="Nicotinate-nucleotide pyrophosphorylase, carboxylating"/>
    <property type="match status" value="1"/>
</dbReference>
<keyword evidence="6" id="KW-0662">Pyridine nucleotide biosynthesis</keyword>
<feature type="domain" description="Quinolinate phosphoribosyl transferase C-terminal" evidence="12">
    <location>
        <begin position="110"/>
        <end position="275"/>
    </location>
</feature>
<sequence>MNTLLLDRQIRRFLAEDLGHGDITTDPIFTGDRQGDAVFIAKEPLVAAGMALVAGRVFQLLNKDIVIEQDLDDGRTAEPGATLLKISGPVGDLLRAERVALNLVQRLCGIATLTRKYVDRVAGLNVRIVDTRKTTPGLRMLEKYAVRVGGGHNHRFNLADGVLIKDNHLAACGSIRAAVERVRATVPHTIRIEVEVENTAQVRECLASGVDIIMLDNMSPAAMREAVKLINGRALVEASGGVNLDTVRDIAATGVDIISVGRLTHSAPACDIAMDI</sequence>
<dbReference type="InterPro" id="IPR022412">
    <property type="entry name" value="Quinolinate_PRibosylTrfase_N"/>
</dbReference>
<dbReference type="InterPro" id="IPR037128">
    <property type="entry name" value="Quinolinate_PRibosylTase_N_sf"/>
</dbReference>
<dbReference type="EC" id="2.4.2.19" evidence="5"/>
<dbReference type="NCBIfam" id="TIGR00078">
    <property type="entry name" value="nadC"/>
    <property type="match status" value="1"/>
</dbReference>
<evidence type="ECO:0000259" key="13">
    <source>
        <dbReference type="Pfam" id="PF02749"/>
    </source>
</evidence>
<dbReference type="InterPro" id="IPR027277">
    <property type="entry name" value="NadC/ModD"/>
</dbReference>
<evidence type="ECO:0000256" key="10">
    <source>
        <dbReference type="ARBA" id="ARBA00047445"/>
    </source>
</evidence>
<protein>
    <recommendedName>
        <fullName evidence="11">Probable nicotinate-nucleotide pyrophosphorylase [carboxylating]</fullName>
        <ecNumber evidence="5">2.4.2.19</ecNumber>
    </recommendedName>
    <alternativeName>
        <fullName evidence="9">Quinolinate phosphoribosyltransferase [decarboxylating]</fullName>
    </alternativeName>
</protein>
<comment type="pathway">
    <text evidence="2">Cofactor biosynthesis; NAD(+) biosynthesis; nicotinate D-ribonucleotide from quinolinate: step 1/1.</text>
</comment>
<dbReference type="InterPro" id="IPR002638">
    <property type="entry name" value="Quinolinate_PRibosylTrfase_C"/>
</dbReference>
<evidence type="ECO:0000256" key="2">
    <source>
        <dbReference type="ARBA" id="ARBA00004893"/>
    </source>
</evidence>
<dbReference type="AlphaFoldDB" id="A0A3B0V0A0"/>
<dbReference type="Pfam" id="PF01729">
    <property type="entry name" value="QRPTase_C"/>
    <property type="match status" value="1"/>
</dbReference>
<dbReference type="Gene3D" id="3.20.20.70">
    <property type="entry name" value="Aldolase class I"/>
    <property type="match status" value="1"/>
</dbReference>
<dbReference type="FunFam" id="3.90.1170.20:FF:000001">
    <property type="entry name" value="Nicotinate-nucleotide diphosphorylase (Carboxylating)"/>
    <property type="match status" value="1"/>
</dbReference>
<dbReference type="PANTHER" id="PTHR32179">
    <property type="entry name" value="NICOTINATE-NUCLEOTIDE PYROPHOSPHORYLASE [CARBOXYLATING]"/>
    <property type="match status" value="1"/>
</dbReference>
<evidence type="ECO:0000313" key="14">
    <source>
        <dbReference type="EMBL" id="VAW34310.1"/>
    </source>
</evidence>
<organism evidence="14">
    <name type="scientific">hydrothermal vent metagenome</name>
    <dbReference type="NCBI Taxonomy" id="652676"/>
    <lineage>
        <taxon>unclassified sequences</taxon>
        <taxon>metagenomes</taxon>
        <taxon>ecological metagenomes</taxon>
    </lineage>
</organism>
<dbReference type="CDD" id="cd01572">
    <property type="entry name" value="QPRTase"/>
    <property type="match status" value="1"/>
</dbReference>
<comment type="function">
    <text evidence="1">Involved in the catabolism of quinolinic acid (QA).</text>
</comment>
<evidence type="ECO:0000256" key="4">
    <source>
        <dbReference type="ARBA" id="ARBA00011218"/>
    </source>
</evidence>
<dbReference type="UniPathway" id="UPA00253">
    <property type="reaction ID" value="UER00331"/>
</dbReference>
<evidence type="ECO:0000256" key="6">
    <source>
        <dbReference type="ARBA" id="ARBA00022642"/>
    </source>
</evidence>
<comment type="catalytic activity">
    <reaction evidence="10">
        <text>nicotinate beta-D-ribonucleotide + CO2 + diphosphate = quinolinate + 5-phospho-alpha-D-ribose 1-diphosphate + 2 H(+)</text>
        <dbReference type="Rhea" id="RHEA:12733"/>
        <dbReference type="ChEBI" id="CHEBI:15378"/>
        <dbReference type="ChEBI" id="CHEBI:16526"/>
        <dbReference type="ChEBI" id="CHEBI:29959"/>
        <dbReference type="ChEBI" id="CHEBI:33019"/>
        <dbReference type="ChEBI" id="CHEBI:57502"/>
        <dbReference type="ChEBI" id="CHEBI:58017"/>
        <dbReference type="EC" id="2.4.2.19"/>
    </reaction>
</comment>
<evidence type="ECO:0000259" key="12">
    <source>
        <dbReference type="Pfam" id="PF01729"/>
    </source>
</evidence>
<dbReference type="SUPFAM" id="SSF54675">
    <property type="entry name" value="Nicotinate/Quinolinate PRTase N-terminal domain-like"/>
    <property type="match status" value="1"/>
</dbReference>
<dbReference type="InterPro" id="IPR004393">
    <property type="entry name" value="NadC"/>
</dbReference>
<evidence type="ECO:0000256" key="3">
    <source>
        <dbReference type="ARBA" id="ARBA00009400"/>
    </source>
</evidence>
<comment type="similarity">
    <text evidence="3">Belongs to the NadC/ModD family.</text>
</comment>
<keyword evidence="8 14" id="KW-0808">Transferase</keyword>
<proteinExistence type="inferred from homology"/>
<evidence type="ECO:0000256" key="7">
    <source>
        <dbReference type="ARBA" id="ARBA00022676"/>
    </source>
</evidence>
<dbReference type="Gene3D" id="3.90.1170.20">
    <property type="entry name" value="Quinolinate phosphoribosyl transferase, N-terminal domain"/>
    <property type="match status" value="1"/>
</dbReference>